<reference evidence="1 2" key="1">
    <citation type="submission" date="2020-10" db="EMBL/GenBank/DDBJ databases">
        <title>Plant Genome Project.</title>
        <authorList>
            <person name="Zhang R.-G."/>
        </authorList>
    </citation>
    <scope>NUCLEOTIDE SEQUENCE [LARGE SCALE GENOMIC DNA]</scope>
    <source>
        <strain evidence="1">FAFU-HL-1</strain>
        <tissue evidence="1">Leaf</tissue>
    </source>
</reference>
<keyword evidence="2" id="KW-1185">Reference proteome</keyword>
<evidence type="ECO:0000313" key="1">
    <source>
        <dbReference type="EMBL" id="KAF9683149.1"/>
    </source>
</evidence>
<dbReference type="AlphaFoldDB" id="A0A835MZU7"/>
<sequence>MLLGGSDFALFMDGISRGQECIRDVQIKGGKPEIDICYPSVSLMHFCPSPVSPVLICCSDKAMEQYGRGKKEACRIGEEKDVKGS</sequence>
<name>A0A835MZU7_9ROSI</name>
<gene>
    <name evidence="1" type="ORF">SADUNF_Sadunf05G0182400</name>
</gene>
<dbReference type="Proteomes" id="UP000657918">
    <property type="component" value="Unassembled WGS sequence"/>
</dbReference>
<organism evidence="1 2">
    <name type="scientific">Salix dunnii</name>
    <dbReference type="NCBI Taxonomy" id="1413687"/>
    <lineage>
        <taxon>Eukaryota</taxon>
        <taxon>Viridiplantae</taxon>
        <taxon>Streptophyta</taxon>
        <taxon>Embryophyta</taxon>
        <taxon>Tracheophyta</taxon>
        <taxon>Spermatophyta</taxon>
        <taxon>Magnoliopsida</taxon>
        <taxon>eudicotyledons</taxon>
        <taxon>Gunneridae</taxon>
        <taxon>Pentapetalae</taxon>
        <taxon>rosids</taxon>
        <taxon>fabids</taxon>
        <taxon>Malpighiales</taxon>
        <taxon>Salicaceae</taxon>
        <taxon>Saliceae</taxon>
        <taxon>Salix</taxon>
    </lineage>
</organism>
<comment type="caution">
    <text evidence="1">The sequence shown here is derived from an EMBL/GenBank/DDBJ whole genome shotgun (WGS) entry which is preliminary data.</text>
</comment>
<accession>A0A835MZU7</accession>
<protein>
    <submittedName>
        <fullName evidence="1">Uncharacterized protein</fullName>
    </submittedName>
</protein>
<proteinExistence type="predicted"/>
<dbReference type="EMBL" id="JADGMS010000005">
    <property type="protein sequence ID" value="KAF9683149.1"/>
    <property type="molecule type" value="Genomic_DNA"/>
</dbReference>
<evidence type="ECO:0000313" key="2">
    <source>
        <dbReference type="Proteomes" id="UP000657918"/>
    </source>
</evidence>